<accession>A0A1W9KXU2</accession>
<proteinExistence type="predicted"/>
<dbReference type="InterPro" id="IPR002716">
    <property type="entry name" value="PIN_dom"/>
</dbReference>
<feature type="domain" description="PIN" evidence="1">
    <location>
        <begin position="5"/>
        <end position="126"/>
    </location>
</feature>
<reference evidence="2 3" key="1">
    <citation type="submission" date="2017-01" db="EMBL/GenBank/DDBJ databases">
        <title>Novel large sulfur bacteria in the metagenomes of groundwater-fed chemosynthetic microbial mats in the Lake Huron basin.</title>
        <authorList>
            <person name="Sharrar A.M."/>
            <person name="Flood B.E."/>
            <person name="Bailey J.V."/>
            <person name="Jones D.S."/>
            <person name="Biddanda B."/>
            <person name="Ruberg S.A."/>
            <person name="Marcus D.N."/>
            <person name="Dick G.J."/>
        </authorList>
    </citation>
    <scope>NUCLEOTIDE SEQUENCE [LARGE SCALE GENOMIC DNA]</scope>
    <source>
        <strain evidence="2">A7</strain>
    </source>
</reference>
<organism evidence="2 3">
    <name type="scientific">Rhodoferax ferrireducens</name>
    <dbReference type="NCBI Taxonomy" id="192843"/>
    <lineage>
        <taxon>Bacteria</taxon>
        <taxon>Pseudomonadati</taxon>
        <taxon>Pseudomonadota</taxon>
        <taxon>Betaproteobacteria</taxon>
        <taxon>Burkholderiales</taxon>
        <taxon>Comamonadaceae</taxon>
        <taxon>Rhodoferax</taxon>
    </lineage>
</organism>
<name>A0A1W9KXU2_9BURK</name>
<sequence>MIVALLDAGPLIALFDTQDPHHARFRMMLTQPEVPLRLHTTWPCVTEATHLLGARERIGLLRWVSAGGAQIFPVDVADVMDMTDWMLRYTSERTEMDFADASLYWVAMETGITRIMTLDVRDFSRYRLPDGRAFEIM</sequence>
<dbReference type="InterPro" id="IPR029060">
    <property type="entry name" value="PIN-like_dom_sf"/>
</dbReference>
<evidence type="ECO:0000313" key="3">
    <source>
        <dbReference type="Proteomes" id="UP000192505"/>
    </source>
</evidence>
<dbReference type="Gene3D" id="3.40.50.1010">
    <property type="entry name" value="5'-nuclease"/>
    <property type="match status" value="1"/>
</dbReference>
<evidence type="ECO:0000313" key="2">
    <source>
        <dbReference type="EMBL" id="OQW89467.1"/>
    </source>
</evidence>
<dbReference type="SUPFAM" id="SSF88723">
    <property type="entry name" value="PIN domain-like"/>
    <property type="match status" value="1"/>
</dbReference>
<gene>
    <name evidence="2" type="ORF">BWK72_06035</name>
</gene>
<dbReference type="Pfam" id="PF01850">
    <property type="entry name" value="PIN"/>
    <property type="match status" value="1"/>
</dbReference>
<dbReference type="AlphaFoldDB" id="A0A1W9KXU2"/>
<protein>
    <recommendedName>
        <fullName evidence="1">PIN domain-containing protein</fullName>
    </recommendedName>
</protein>
<dbReference type="Proteomes" id="UP000192505">
    <property type="component" value="Unassembled WGS sequence"/>
</dbReference>
<evidence type="ECO:0000259" key="1">
    <source>
        <dbReference type="Pfam" id="PF01850"/>
    </source>
</evidence>
<dbReference type="EMBL" id="MTEI01000002">
    <property type="protein sequence ID" value="OQW89467.1"/>
    <property type="molecule type" value="Genomic_DNA"/>
</dbReference>
<comment type="caution">
    <text evidence="2">The sequence shown here is derived from an EMBL/GenBank/DDBJ whole genome shotgun (WGS) entry which is preliminary data.</text>
</comment>